<comment type="caution">
    <text evidence="1">The sequence shown here is derived from an EMBL/GenBank/DDBJ whole genome shotgun (WGS) entry which is preliminary data.</text>
</comment>
<dbReference type="Proteomes" id="UP001153269">
    <property type="component" value="Unassembled WGS sequence"/>
</dbReference>
<protein>
    <submittedName>
        <fullName evidence="1">Uncharacterized protein</fullName>
    </submittedName>
</protein>
<accession>A0A9N7UBU8</accession>
<keyword evidence="2" id="KW-1185">Reference proteome</keyword>
<reference evidence="1" key="1">
    <citation type="submission" date="2020-03" db="EMBL/GenBank/DDBJ databases">
        <authorList>
            <person name="Weist P."/>
        </authorList>
    </citation>
    <scope>NUCLEOTIDE SEQUENCE</scope>
</reference>
<name>A0A9N7UBU8_PLEPL</name>
<gene>
    <name evidence="1" type="ORF">PLEPLA_LOCUS15588</name>
</gene>
<organism evidence="1 2">
    <name type="scientific">Pleuronectes platessa</name>
    <name type="common">European plaice</name>
    <dbReference type="NCBI Taxonomy" id="8262"/>
    <lineage>
        <taxon>Eukaryota</taxon>
        <taxon>Metazoa</taxon>
        <taxon>Chordata</taxon>
        <taxon>Craniata</taxon>
        <taxon>Vertebrata</taxon>
        <taxon>Euteleostomi</taxon>
        <taxon>Actinopterygii</taxon>
        <taxon>Neopterygii</taxon>
        <taxon>Teleostei</taxon>
        <taxon>Neoteleostei</taxon>
        <taxon>Acanthomorphata</taxon>
        <taxon>Carangaria</taxon>
        <taxon>Pleuronectiformes</taxon>
        <taxon>Pleuronectoidei</taxon>
        <taxon>Pleuronectidae</taxon>
        <taxon>Pleuronectes</taxon>
    </lineage>
</organism>
<proteinExistence type="predicted"/>
<evidence type="ECO:0000313" key="2">
    <source>
        <dbReference type="Proteomes" id="UP001153269"/>
    </source>
</evidence>
<evidence type="ECO:0000313" key="1">
    <source>
        <dbReference type="EMBL" id="CAB1427647.1"/>
    </source>
</evidence>
<sequence>MASKPDAPTHMLDCRNIFLFPSFSLLFPPVSATHPLPSVSFRWLMVCAELWAYVFKDSSHEEVHEDMVATGGEGRCPIFKLGEKKWAKQDDRCPRRSVTATR</sequence>
<dbReference type="EMBL" id="CADEAL010000986">
    <property type="protein sequence ID" value="CAB1427647.1"/>
    <property type="molecule type" value="Genomic_DNA"/>
</dbReference>
<dbReference type="AlphaFoldDB" id="A0A9N7UBU8"/>